<dbReference type="EMBL" id="JAGMWN010000010">
    <property type="protein sequence ID" value="MBP5858646.1"/>
    <property type="molecule type" value="Genomic_DNA"/>
</dbReference>
<dbReference type="Gene3D" id="3.40.630.30">
    <property type="match status" value="1"/>
</dbReference>
<reference evidence="2" key="1">
    <citation type="submission" date="2021-04" db="EMBL/GenBank/DDBJ databases">
        <authorList>
            <person name="Zhang D.-C."/>
        </authorList>
    </citation>
    <scope>NUCLEOTIDE SEQUENCE</scope>
    <source>
        <strain evidence="2">CGMCC 1.15697</strain>
    </source>
</reference>
<protein>
    <submittedName>
        <fullName evidence="2">GNAT family N-acetyltransferase</fullName>
        <ecNumber evidence="2">2.3.1.-</ecNumber>
    </submittedName>
</protein>
<dbReference type="InterPro" id="IPR016181">
    <property type="entry name" value="Acyl_CoA_acyltransferase"/>
</dbReference>
<dbReference type="AlphaFoldDB" id="A0A8J7V2A9"/>
<dbReference type="GO" id="GO:0016746">
    <property type="term" value="F:acyltransferase activity"/>
    <property type="evidence" value="ECO:0007669"/>
    <property type="project" value="UniProtKB-KW"/>
</dbReference>
<name>A0A8J7V2A9_9PROT</name>
<evidence type="ECO:0000313" key="2">
    <source>
        <dbReference type="EMBL" id="MBP5858646.1"/>
    </source>
</evidence>
<keyword evidence="3" id="KW-1185">Reference proteome</keyword>
<sequence length="375" mass="40062">MRVVPLTPALEPAWTAFVEGGDGGGSGIRGAEAAQPFHRLLWRDVLRRGYGFEDRSLIALATDGERNGGGGADGDGARAVGVLPLHLVRRPIGRPILLSAPQAVTAGPLATDSATALALVAHARAEAERLDVAYLELRGGGAWTDGLEVERLGGAPTWHRLDHHALFGRALPADPDEVLGTIPRKQRAEVRKARKAGVTVVRDADAGRFHPLHARAVHRLGSPVAPRAYIEAILDLFGDEAEILTAEHRGRAVASVLSLKHRGWMMPYHAGAAPAAAALSAYPALYAAAMERAVAEGLTHFEFGRSAVGTGAHAFKRNFGFAPTPLPSHVALIRATAPPDMRANNPRLEPITRAWRMLPPWLADRLGPWVSRQVV</sequence>
<gene>
    <name evidence="2" type="ORF">KAJ83_16620</name>
</gene>
<keyword evidence="2" id="KW-0808">Transferase</keyword>
<dbReference type="Pfam" id="PF13480">
    <property type="entry name" value="Acetyltransf_6"/>
    <property type="match status" value="1"/>
</dbReference>
<comment type="caution">
    <text evidence="2">The sequence shown here is derived from an EMBL/GenBank/DDBJ whole genome shotgun (WGS) entry which is preliminary data.</text>
</comment>
<organism evidence="2 3">
    <name type="scientific">Marivibrio halodurans</name>
    <dbReference type="NCBI Taxonomy" id="2039722"/>
    <lineage>
        <taxon>Bacteria</taxon>
        <taxon>Pseudomonadati</taxon>
        <taxon>Pseudomonadota</taxon>
        <taxon>Alphaproteobacteria</taxon>
        <taxon>Rhodospirillales</taxon>
        <taxon>Rhodospirillaceae</taxon>
        <taxon>Marivibrio</taxon>
    </lineage>
</organism>
<dbReference type="SUPFAM" id="SSF55729">
    <property type="entry name" value="Acyl-CoA N-acyltransferases (Nat)"/>
    <property type="match status" value="1"/>
</dbReference>
<keyword evidence="2" id="KW-0012">Acyltransferase</keyword>
<dbReference type="InterPro" id="IPR050644">
    <property type="entry name" value="PG_Glycine_Bridge_Synth"/>
</dbReference>
<feature type="domain" description="BioF2-like acetyltransferase" evidence="1">
    <location>
        <begin position="186"/>
        <end position="317"/>
    </location>
</feature>
<dbReference type="InterPro" id="IPR038740">
    <property type="entry name" value="BioF2-like_GNAT_dom"/>
</dbReference>
<dbReference type="RefSeq" id="WP_210683240.1">
    <property type="nucleotide sequence ID" value="NZ_JAGMWN010000010.1"/>
</dbReference>
<dbReference type="EC" id="2.3.1.-" evidence="2"/>
<dbReference type="PANTHER" id="PTHR36174">
    <property type="entry name" value="LIPID II:GLYCINE GLYCYLTRANSFERASE"/>
    <property type="match status" value="1"/>
</dbReference>
<proteinExistence type="predicted"/>
<evidence type="ECO:0000313" key="3">
    <source>
        <dbReference type="Proteomes" id="UP000672602"/>
    </source>
</evidence>
<dbReference type="Proteomes" id="UP000672602">
    <property type="component" value="Unassembled WGS sequence"/>
</dbReference>
<accession>A0A8J7V2A9</accession>
<evidence type="ECO:0000259" key="1">
    <source>
        <dbReference type="Pfam" id="PF13480"/>
    </source>
</evidence>
<dbReference type="PANTHER" id="PTHR36174:SF1">
    <property type="entry name" value="LIPID II:GLYCINE GLYCYLTRANSFERASE"/>
    <property type="match status" value="1"/>
</dbReference>